<dbReference type="OrthoDB" id="5497399at2"/>
<organism evidence="1 2">
    <name type="scientific">Labilithrix luteola</name>
    <dbReference type="NCBI Taxonomy" id="1391654"/>
    <lineage>
        <taxon>Bacteria</taxon>
        <taxon>Pseudomonadati</taxon>
        <taxon>Myxococcota</taxon>
        <taxon>Polyangia</taxon>
        <taxon>Polyangiales</taxon>
        <taxon>Labilitrichaceae</taxon>
        <taxon>Labilithrix</taxon>
    </lineage>
</organism>
<dbReference type="RefSeq" id="WP_146650099.1">
    <property type="nucleotide sequence ID" value="NZ_CP012333.1"/>
</dbReference>
<gene>
    <name evidence="1" type="ORF">AKJ09_05612</name>
</gene>
<dbReference type="Proteomes" id="UP000064967">
    <property type="component" value="Chromosome"/>
</dbReference>
<evidence type="ECO:0000313" key="2">
    <source>
        <dbReference type="Proteomes" id="UP000064967"/>
    </source>
</evidence>
<evidence type="ECO:0000313" key="1">
    <source>
        <dbReference type="EMBL" id="AKU98948.1"/>
    </source>
</evidence>
<keyword evidence="2" id="KW-1185">Reference proteome</keyword>
<dbReference type="KEGG" id="llu:AKJ09_05612"/>
<reference evidence="1 2" key="1">
    <citation type="submission" date="2015-08" db="EMBL/GenBank/DDBJ databases">
        <authorList>
            <person name="Babu N.S."/>
            <person name="Beckwith C.J."/>
            <person name="Beseler K.G."/>
            <person name="Brison A."/>
            <person name="Carone J.V."/>
            <person name="Caskin T.P."/>
            <person name="Diamond M."/>
            <person name="Durham M.E."/>
            <person name="Foxe J.M."/>
            <person name="Go M."/>
            <person name="Henderson B.A."/>
            <person name="Jones I.B."/>
            <person name="McGettigan J.A."/>
            <person name="Micheletti S.J."/>
            <person name="Nasrallah M.E."/>
            <person name="Ortiz D."/>
            <person name="Piller C.R."/>
            <person name="Privatt S.R."/>
            <person name="Schneider S.L."/>
            <person name="Sharp S."/>
            <person name="Smith T.C."/>
            <person name="Stanton J.D."/>
            <person name="Ullery H.E."/>
            <person name="Wilson R.J."/>
            <person name="Serrano M.G."/>
            <person name="Buck G."/>
            <person name="Lee V."/>
            <person name="Wang Y."/>
            <person name="Carvalho R."/>
            <person name="Voegtly L."/>
            <person name="Shi R."/>
            <person name="Duckworth R."/>
            <person name="Johnson A."/>
            <person name="Loviza R."/>
            <person name="Walstead R."/>
            <person name="Shah Z."/>
            <person name="Kiflezghi M."/>
            <person name="Wade K."/>
            <person name="Ball S.L."/>
            <person name="Bradley K.W."/>
            <person name="Asai D.J."/>
            <person name="Bowman C.A."/>
            <person name="Russell D.A."/>
            <person name="Pope W.H."/>
            <person name="Jacobs-Sera D."/>
            <person name="Hendrix R.W."/>
            <person name="Hatfull G.F."/>
        </authorList>
    </citation>
    <scope>NUCLEOTIDE SEQUENCE [LARGE SCALE GENOMIC DNA]</scope>
    <source>
        <strain evidence="1 2">DSM 27648</strain>
    </source>
</reference>
<name>A0A0K1PZJ5_9BACT</name>
<protein>
    <recommendedName>
        <fullName evidence="3">Exo-alpha-sialidase</fullName>
    </recommendedName>
</protein>
<evidence type="ECO:0008006" key="3">
    <source>
        <dbReference type="Google" id="ProtNLM"/>
    </source>
</evidence>
<sequence>MLRSRDGGATFESGAAPIAPSAVLGTSSTDLYLFGGRSLAHTDDGIHFQVSEPFSTDAIVKAAAAEESDFYVAGFELGGAPLLAHSRDRGATWTPVATGIERGRFGGVVVRAESTSHAHDVLVFGVEQAGGSRAILLQSHDCGATWSRLPVPGSSREDVRLLGLCALDSGALIAATSDTLWQTADRQTWEPVRSTTLELDVLACDHETIVAGAHEPGSKKLHALTSTDAGRTWTDRGVPVAQSLESALVVSKGAFLVGPAPSPKGQVSAIALLRSRP</sequence>
<accession>A0A0K1PZJ5</accession>
<proteinExistence type="predicted"/>
<dbReference type="SUPFAM" id="SSF110296">
    <property type="entry name" value="Oligoxyloglucan reducing end-specific cellobiohydrolase"/>
    <property type="match status" value="1"/>
</dbReference>
<dbReference type="AlphaFoldDB" id="A0A0K1PZJ5"/>
<dbReference type="Gene3D" id="2.130.10.10">
    <property type="entry name" value="YVTN repeat-like/Quinoprotein amine dehydrogenase"/>
    <property type="match status" value="1"/>
</dbReference>
<dbReference type="InterPro" id="IPR015943">
    <property type="entry name" value="WD40/YVTN_repeat-like_dom_sf"/>
</dbReference>
<dbReference type="CDD" id="cd15482">
    <property type="entry name" value="Sialidase_non-viral"/>
    <property type="match status" value="1"/>
</dbReference>
<dbReference type="EMBL" id="CP012333">
    <property type="protein sequence ID" value="AKU98948.1"/>
    <property type="molecule type" value="Genomic_DNA"/>
</dbReference>